<keyword evidence="1" id="KW-0540">Nuclease</keyword>
<reference evidence="1" key="1">
    <citation type="submission" date="2010-04" db="EMBL/GenBank/DDBJ databases">
        <title>Complete sequence of Thiomonas intermedia K12.</title>
        <authorList>
            <consortium name="US DOE Joint Genome Institute"/>
            <person name="Lucas S."/>
            <person name="Copeland A."/>
            <person name="Lapidus A."/>
            <person name="Cheng J.-F."/>
            <person name="Bruce D."/>
            <person name="Goodwin L."/>
            <person name="Pitluck S."/>
            <person name="Davenport K."/>
            <person name="Detter J.C."/>
            <person name="Han C."/>
            <person name="Tapia R."/>
            <person name="Land M."/>
            <person name="Hauser L."/>
            <person name="Kyrpides N."/>
            <person name="Ovchinnikova G."/>
            <person name="Kerfeld C.A."/>
            <person name="Cannon G.C."/>
            <person name="Heinhorst S."/>
            <person name="Woyke T."/>
        </authorList>
    </citation>
    <scope>NUCLEOTIDE SEQUENCE [LARGE SCALE GENOMIC DNA]</scope>
    <source>
        <strain evidence="1">K12</strain>
    </source>
</reference>
<proteinExistence type="predicted"/>
<dbReference type="InterPro" id="IPR011335">
    <property type="entry name" value="Restrct_endonuc-II-like"/>
</dbReference>
<keyword evidence="1" id="KW-0255">Endonuclease</keyword>
<evidence type="ECO:0000313" key="1">
    <source>
        <dbReference type="EMBL" id="ADG29520.1"/>
    </source>
</evidence>
<dbReference type="GO" id="GO:0003677">
    <property type="term" value="F:DNA binding"/>
    <property type="evidence" value="ECO:0007669"/>
    <property type="project" value="InterPro"/>
</dbReference>
<dbReference type="InterPro" id="IPR015278">
    <property type="entry name" value="BglII-like"/>
</dbReference>
<dbReference type="eggNOG" id="ENOG502Z931">
    <property type="taxonomic scope" value="Bacteria"/>
</dbReference>
<gene>
    <name evidence="1" type="ordered locus">Tint_0107</name>
</gene>
<dbReference type="SUPFAM" id="SSF52980">
    <property type="entry name" value="Restriction endonuclease-like"/>
    <property type="match status" value="1"/>
</dbReference>
<dbReference type="EMBL" id="CP002021">
    <property type="protein sequence ID" value="ADG29520.1"/>
    <property type="molecule type" value="Genomic_DNA"/>
</dbReference>
<organism evidence="1">
    <name type="scientific">Thiomonas intermedia (strain K12)</name>
    <name type="common">Thiobacillus intermedius</name>
    <dbReference type="NCBI Taxonomy" id="75379"/>
    <lineage>
        <taxon>Bacteria</taxon>
        <taxon>Pseudomonadati</taxon>
        <taxon>Pseudomonadota</taxon>
        <taxon>Betaproteobacteria</taxon>
        <taxon>Burkholderiales</taxon>
        <taxon>Thiomonas</taxon>
    </lineage>
</organism>
<dbReference type="GO" id="GO:0009036">
    <property type="term" value="F:type II site-specific deoxyribonuclease activity"/>
    <property type="evidence" value="ECO:0007669"/>
    <property type="project" value="InterPro"/>
</dbReference>
<dbReference type="Gene3D" id="3.40.91.20">
    <property type="match status" value="1"/>
</dbReference>
<sequence>MAIDLLPSFLRDNYEVHESKHACAILKHDFPQEWHDIVEVLSAFRLRKSWLTVGGGRKSKVSEAIDSQLYGRGWVEKQFQTEILLDGNRLESPTHQIDCFKNRVALEIEWNNKDPFFDRDLNNFRLLFDLRAVSVGVIVTRCDHLQDIFDELGRGSSFGASTTHMSKLLPRINGGSGGGCPVLVFGISRSLYLEED</sequence>
<dbReference type="REBASE" id="80818">
    <property type="entry name" value="TinORF107P"/>
</dbReference>
<dbReference type="STRING" id="75379.Tint_0107"/>
<dbReference type="InterPro" id="IPR011338">
    <property type="entry name" value="BamHI/BglII/BstY"/>
</dbReference>
<dbReference type="GO" id="GO:0009307">
    <property type="term" value="P:DNA restriction-modification system"/>
    <property type="evidence" value="ECO:0007669"/>
    <property type="project" value="InterPro"/>
</dbReference>
<dbReference type="KEGG" id="tin:Tint_0107"/>
<name>D5X322_THIK1</name>
<keyword evidence="1" id="KW-0378">Hydrolase</keyword>
<protein>
    <submittedName>
        <fullName evidence="1">Restriction endonuclease BglII</fullName>
    </submittedName>
</protein>
<dbReference type="Pfam" id="PF09195">
    <property type="entry name" value="Endonuc-BglII"/>
    <property type="match status" value="1"/>
</dbReference>
<accession>D5X322</accession>
<dbReference type="BioCyc" id="TINT75379:TINT_RS00540-MONOMER"/>
<dbReference type="AlphaFoldDB" id="D5X322"/>
<dbReference type="HOGENOM" id="CLU_080349_0_0_4"/>
<dbReference type="GO" id="GO:0000287">
    <property type="term" value="F:magnesium ion binding"/>
    <property type="evidence" value="ECO:0007669"/>
    <property type="project" value="InterPro"/>
</dbReference>